<keyword evidence="1" id="KW-0812">Transmembrane</keyword>
<dbReference type="Gene3D" id="2.40.70.10">
    <property type="entry name" value="Acid Proteases"/>
    <property type="match status" value="1"/>
</dbReference>
<organism evidence="2 3">
    <name type="scientific">Aureobasidium pullulans</name>
    <name type="common">Black yeast</name>
    <name type="synonym">Pullularia pullulans</name>
    <dbReference type="NCBI Taxonomy" id="5580"/>
    <lineage>
        <taxon>Eukaryota</taxon>
        <taxon>Fungi</taxon>
        <taxon>Dikarya</taxon>
        <taxon>Ascomycota</taxon>
        <taxon>Pezizomycotina</taxon>
        <taxon>Dothideomycetes</taxon>
        <taxon>Dothideomycetidae</taxon>
        <taxon>Dothideales</taxon>
        <taxon>Saccotheciaceae</taxon>
        <taxon>Aureobasidium</taxon>
    </lineage>
</organism>
<dbReference type="CDD" id="cd12087">
    <property type="entry name" value="TM_EGFR-like"/>
    <property type="match status" value="1"/>
</dbReference>
<comment type="caution">
    <text evidence="2">The sequence shown here is derived from an EMBL/GenBank/DDBJ whole genome shotgun (WGS) entry which is preliminary data.</text>
</comment>
<dbReference type="InterPro" id="IPR021109">
    <property type="entry name" value="Peptidase_aspartic_dom_sf"/>
</dbReference>
<dbReference type="EMBL" id="QZBD01000030">
    <property type="protein sequence ID" value="THY35084.1"/>
    <property type="molecule type" value="Genomic_DNA"/>
</dbReference>
<proteinExistence type="predicted"/>
<evidence type="ECO:0008006" key="4">
    <source>
        <dbReference type="Google" id="ProtNLM"/>
    </source>
</evidence>
<accession>A0A4S9LZG4</accession>
<dbReference type="AlphaFoldDB" id="A0A4S9LZG4"/>
<evidence type="ECO:0000256" key="1">
    <source>
        <dbReference type="SAM" id="Phobius"/>
    </source>
</evidence>
<keyword evidence="1" id="KW-1133">Transmembrane helix</keyword>
<protein>
    <recommendedName>
        <fullName evidence="4">Peptidase A1 domain-containing protein</fullName>
    </recommendedName>
</protein>
<feature type="transmembrane region" description="Helical" evidence="1">
    <location>
        <begin position="276"/>
        <end position="298"/>
    </location>
</feature>
<dbReference type="Proteomes" id="UP000306584">
    <property type="component" value="Unassembled WGS sequence"/>
</dbReference>
<gene>
    <name evidence="2" type="ORF">D6D01_01628</name>
</gene>
<evidence type="ECO:0000313" key="2">
    <source>
        <dbReference type="EMBL" id="THY35084.1"/>
    </source>
</evidence>
<keyword evidence="1" id="KW-0472">Membrane</keyword>
<sequence>MNSNLFGADSWDDTASSPLNVSGDGQWVHERGIIWNTDNDSAVLNDQVVTLTHNFTINYPGREGYTMNTGYFSLYGAEKSATWLNATGSNVTQDLQLATVQNVSAASSLSYGLHIGSPSLNITPSLVLGGYDKSRCLGGLVTSQSQTFRLVNIGFGAEGRGWPFTTGGHNPINASSNSRGGLLVNNAPLQVLANPGIPYMYLPRDSCDAIAEYLPVTFDPELGFYIWNTTDQHYTEITKKLAWLSFTFNTTIPYSDWSSLHDVNAPNSTSLSGSEIAGVVIGLVVAVMIIATALFFFIRRRRSKAKCGDADLISFADSESGTPKAMELETKGPVEAASSHVYEVESEAAFEAASSPIFEVDSPGKYSHQVQNILSVEMNEKTPRDAPPRVLKLVTDTAVKMHDDSRK</sequence>
<name>A0A4S9LZG4_AURPU</name>
<evidence type="ECO:0000313" key="3">
    <source>
        <dbReference type="Proteomes" id="UP000306584"/>
    </source>
</evidence>
<reference evidence="2 3" key="1">
    <citation type="submission" date="2018-10" db="EMBL/GenBank/DDBJ databases">
        <title>Fifty Aureobasidium pullulans genomes reveal a recombining polyextremotolerant generalist.</title>
        <authorList>
            <person name="Gostincar C."/>
            <person name="Turk M."/>
            <person name="Zajc J."/>
            <person name="Gunde-Cimerman N."/>
        </authorList>
    </citation>
    <scope>NUCLEOTIDE SEQUENCE [LARGE SCALE GENOMIC DNA]</scope>
    <source>
        <strain evidence="2 3">EXF-6604</strain>
    </source>
</reference>
<dbReference type="SUPFAM" id="SSF50630">
    <property type="entry name" value="Acid proteases"/>
    <property type="match status" value="1"/>
</dbReference>